<keyword evidence="6" id="KW-0472">Membrane</keyword>
<evidence type="ECO:0000256" key="4">
    <source>
        <dbReference type="ARBA" id="ARBA00023157"/>
    </source>
</evidence>
<organism evidence="9 10">
    <name type="scientific">Limulus polyphemus</name>
    <name type="common">Atlantic horseshoe crab</name>
    <dbReference type="NCBI Taxonomy" id="6850"/>
    <lineage>
        <taxon>Eukaryota</taxon>
        <taxon>Metazoa</taxon>
        <taxon>Ecdysozoa</taxon>
        <taxon>Arthropoda</taxon>
        <taxon>Chelicerata</taxon>
        <taxon>Merostomata</taxon>
        <taxon>Xiphosura</taxon>
        <taxon>Limulidae</taxon>
        <taxon>Limulus</taxon>
    </lineage>
</organism>
<keyword evidence="9" id="KW-1185">Reference proteome</keyword>
<dbReference type="InterPro" id="IPR036179">
    <property type="entry name" value="Ig-like_dom_sf"/>
</dbReference>
<dbReference type="SMART" id="SM00408">
    <property type="entry name" value="IGc2"/>
    <property type="match status" value="1"/>
</dbReference>
<dbReference type="InterPro" id="IPR013098">
    <property type="entry name" value="Ig_I-set"/>
</dbReference>
<keyword evidence="2 7" id="KW-0732">Signal</keyword>
<dbReference type="InterPro" id="IPR003598">
    <property type="entry name" value="Ig_sub2"/>
</dbReference>
<evidence type="ECO:0000256" key="6">
    <source>
        <dbReference type="SAM" id="Phobius"/>
    </source>
</evidence>
<dbReference type="SUPFAM" id="SSF48726">
    <property type="entry name" value="Immunoglobulin"/>
    <property type="match status" value="1"/>
</dbReference>
<dbReference type="Gene3D" id="2.60.40.10">
    <property type="entry name" value="Immunoglobulins"/>
    <property type="match status" value="2"/>
</dbReference>
<dbReference type="CDD" id="cd00063">
    <property type="entry name" value="FN3"/>
    <property type="match status" value="1"/>
</dbReference>
<keyword evidence="1" id="KW-0433">Leucine-rich repeat</keyword>
<evidence type="ECO:0000256" key="2">
    <source>
        <dbReference type="ARBA" id="ARBA00022729"/>
    </source>
</evidence>
<feature type="domain" description="Ig-like" evidence="8">
    <location>
        <begin position="407"/>
        <end position="497"/>
    </location>
</feature>
<keyword evidence="5" id="KW-0325">Glycoprotein</keyword>
<feature type="chain" id="PRO_5047393860" evidence="7">
    <location>
        <begin position="20"/>
        <end position="667"/>
    </location>
</feature>
<dbReference type="InterPro" id="IPR000483">
    <property type="entry name" value="Cys-rich_flank_reg_C"/>
</dbReference>
<dbReference type="Pfam" id="PF07679">
    <property type="entry name" value="I-set"/>
    <property type="match status" value="1"/>
</dbReference>
<keyword evidence="4" id="KW-1015">Disulfide bond</keyword>
<dbReference type="SMART" id="SM00013">
    <property type="entry name" value="LRRNT"/>
    <property type="match status" value="1"/>
</dbReference>
<sequence>MVSWIFLAFCVLLLTSVISSHISCPLHCDCVQRMVNCTSRGLHKIPDNIPLHTELLFLSENRLTNLVKQIPFLPRLLDLNLSTNQIKQLGRGSIFQNLTELRLLDLSNNKFRTLFNGVFRGLYKLETLIITNGHLKFIDEHVFDDMSNLKHLNLRENSIHSMPVEWFYDMMNLVILELDNNEIYYLNSGTFTSLNNLRHLSLSHNRIRGISEKAFLGLRNLTTLLLNHNNIAEVPTVALQSMKRLKVFFLDANPIPKLVTDDFTLFSVKEISLSNTTTLQMIDRGAFRDLGNLEKVYLHNNPSLHYVDPHAFINVPKLRVLLLHKNNLSVLSYETVYERPAVQLTMYDNPLLCDCNVRWIQKALNKKENSSIHFLNSDQLKCSQPQILRSFPLKALSLASIPEQCEPVLVDSRNETVDTKMGDSQIFECRAFGIPPPKIHWIVPSGSVVNESNNDLRIQIKHSNILLLYHLKPKDSGIYQCVAENNMGVAIKNTVLQVGSVDIGLFPQRVSSTFVTVVWNGTARNNFPEYDILYKTDNRPGEQYQTVTVSYVYRSYTINNLEPDTSYKLCIAVKDKEEEKYIKLSCTHVHTRDASFIMQGIYTTSNVAVAVVLGIVAAMLCIVCLVSMAAKKYRQRHYETPEKSLITDMAHVPPENLNSPLMPRVGS</sequence>
<dbReference type="InterPro" id="IPR007110">
    <property type="entry name" value="Ig-like_dom"/>
</dbReference>
<evidence type="ECO:0000256" key="3">
    <source>
        <dbReference type="ARBA" id="ARBA00022737"/>
    </source>
</evidence>
<name>A0ABM1BPS4_LIMPO</name>
<keyword evidence="6" id="KW-1133">Transmembrane helix</keyword>
<evidence type="ECO:0000256" key="1">
    <source>
        <dbReference type="ARBA" id="ARBA00022614"/>
    </source>
</evidence>
<keyword evidence="6" id="KW-0812">Transmembrane</keyword>
<dbReference type="SUPFAM" id="SSF49265">
    <property type="entry name" value="Fibronectin type III"/>
    <property type="match status" value="1"/>
</dbReference>
<dbReference type="InterPro" id="IPR003591">
    <property type="entry name" value="Leu-rich_rpt_typical-subtyp"/>
</dbReference>
<dbReference type="SMART" id="SM00082">
    <property type="entry name" value="LRRCT"/>
    <property type="match status" value="1"/>
</dbReference>
<protein>
    <submittedName>
        <fullName evidence="10">Leucine-rich repeat neuronal protein 1-like</fullName>
    </submittedName>
</protein>
<proteinExistence type="predicted"/>
<keyword evidence="3" id="KW-0677">Repeat</keyword>
<dbReference type="PANTHER" id="PTHR24366:SF96">
    <property type="entry name" value="LEUCINE RICH REPEAT CONTAINING 53"/>
    <property type="match status" value="1"/>
</dbReference>
<dbReference type="PROSITE" id="PS51450">
    <property type="entry name" value="LRR"/>
    <property type="match status" value="3"/>
</dbReference>
<dbReference type="InterPro" id="IPR001611">
    <property type="entry name" value="Leu-rich_rpt"/>
</dbReference>
<dbReference type="PANTHER" id="PTHR24366">
    <property type="entry name" value="IG(IMMUNOGLOBULIN) AND LRR(LEUCINE RICH REPEAT) DOMAINS"/>
    <property type="match status" value="1"/>
</dbReference>
<dbReference type="SUPFAM" id="SSF52058">
    <property type="entry name" value="L domain-like"/>
    <property type="match status" value="1"/>
</dbReference>
<dbReference type="InterPro" id="IPR036116">
    <property type="entry name" value="FN3_sf"/>
</dbReference>
<evidence type="ECO:0000313" key="9">
    <source>
        <dbReference type="Proteomes" id="UP000694941"/>
    </source>
</evidence>
<dbReference type="Gene3D" id="3.80.10.10">
    <property type="entry name" value="Ribonuclease Inhibitor"/>
    <property type="match status" value="3"/>
</dbReference>
<dbReference type="InterPro" id="IPR032675">
    <property type="entry name" value="LRR_dom_sf"/>
</dbReference>
<dbReference type="Proteomes" id="UP000694941">
    <property type="component" value="Unplaced"/>
</dbReference>
<dbReference type="InterPro" id="IPR013783">
    <property type="entry name" value="Ig-like_fold"/>
</dbReference>
<dbReference type="InterPro" id="IPR003961">
    <property type="entry name" value="FN3_dom"/>
</dbReference>
<dbReference type="SMART" id="SM00409">
    <property type="entry name" value="IG"/>
    <property type="match status" value="1"/>
</dbReference>
<dbReference type="RefSeq" id="XP_013786310.2">
    <property type="nucleotide sequence ID" value="XM_013930856.2"/>
</dbReference>
<dbReference type="InterPro" id="IPR003599">
    <property type="entry name" value="Ig_sub"/>
</dbReference>
<evidence type="ECO:0000313" key="10">
    <source>
        <dbReference type="RefSeq" id="XP_013786310.2"/>
    </source>
</evidence>
<dbReference type="PROSITE" id="PS50835">
    <property type="entry name" value="IG_LIKE"/>
    <property type="match status" value="1"/>
</dbReference>
<dbReference type="InterPro" id="IPR000372">
    <property type="entry name" value="LRRNT"/>
</dbReference>
<feature type="transmembrane region" description="Helical" evidence="6">
    <location>
        <begin position="607"/>
        <end position="630"/>
    </location>
</feature>
<dbReference type="GeneID" id="106470276"/>
<evidence type="ECO:0000256" key="5">
    <source>
        <dbReference type="ARBA" id="ARBA00023180"/>
    </source>
</evidence>
<dbReference type="Pfam" id="PF13855">
    <property type="entry name" value="LRR_8"/>
    <property type="match status" value="3"/>
</dbReference>
<evidence type="ECO:0000259" key="8">
    <source>
        <dbReference type="PROSITE" id="PS50835"/>
    </source>
</evidence>
<reference evidence="10" key="1">
    <citation type="submission" date="2025-08" db="UniProtKB">
        <authorList>
            <consortium name="RefSeq"/>
        </authorList>
    </citation>
    <scope>IDENTIFICATION</scope>
    <source>
        <tissue evidence="10">Muscle</tissue>
    </source>
</reference>
<dbReference type="SMART" id="SM00369">
    <property type="entry name" value="LRR_TYP"/>
    <property type="match status" value="10"/>
</dbReference>
<feature type="signal peptide" evidence="7">
    <location>
        <begin position="1"/>
        <end position="19"/>
    </location>
</feature>
<evidence type="ECO:0000256" key="7">
    <source>
        <dbReference type="SAM" id="SignalP"/>
    </source>
</evidence>
<gene>
    <name evidence="10" type="primary">LOC106470276</name>
</gene>
<accession>A0ABM1BPS4</accession>